<dbReference type="Proteomes" id="UP001597451">
    <property type="component" value="Unassembled WGS sequence"/>
</dbReference>
<proteinExistence type="inferred from homology"/>
<evidence type="ECO:0000259" key="5">
    <source>
        <dbReference type="Pfam" id="PF00933"/>
    </source>
</evidence>
<evidence type="ECO:0000313" key="6">
    <source>
        <dbReference type="EMBL" id="MFD2629545.1"/>
    </source>
</evidence>
<dbReference type="InterPro" id="IPR050226">
    <property type="entry name" value="NagZ_Beta-hexosaminidase"/>
</dbReference>
<dbReference type="EMBL" id="JBHUMX010000036">
    <property type="protein sequence ID" value="MFD2629545.1"/>
    <property type="molecule type" value="Genomic_DNA"/>
</dbReference>
<evidence type="ECO:0000256" key="1">
    <source>
        <dbReference type="ARBA" id="ARBA00005336"/>
    </source>
</evidence>
<comment type="similarity">
    <text evidence="1">Belongs to the glycosyl hydrolase 3 family.</text>
</comment>
<feature type="domain" description="Glycoside hydrolase family 3 N-terminal" evidence="5">
    <location>
        <begin position="88"/>
        <end position="410"/>
    </location>
</feature>
<dbReference type="GO" id="GO:0004563">
    <property type="term" value="F:beta-N-acetylhexosaminidase activity"/>
    <property type="evidence" value="ECO:0007669"/>
    <property type="project" value="UniProtKB-EC"/>
</dbReference>
<evidence type="ECO:0000256" key="3">
    <source>
        <dbReference type="ARBA" id="ARBA00023295"/>
    </source>
</evidence>
<sequence>MSTINWKAIGLYVGLLFIILLIGCSDDPENSLDQANDEAAGRTEQANEESEEGESTERATSSKQEIDTEGSTSANTKNPVQAKIASMTMKEKIGQMLMFGFEGTKINETTRRLIENNHIGGVILFEKNVTDSQQLTALNRELKEIKVGSQIPLFISVDEEGGSVSRMPTEIIKLPDSEEIGDRNSKELAFKVGEAIGERVSSFGFNISMAPVMDINSNPQNPVIGKRAFGDNKEIVSQMGIAEMKGIQSKGVIPVIKHFPGHGDTSVDSHLGLPVVNHNLQSLRKRELVPFKKAINYQADMTMVAHILLPAIDKEYPSSLSENVITTLLREELGFKGVVITDDMTMGAILENYDIGDATVKAVQAGNDIVLVCHGDKNKRKALNSLTKAVKDGTITEARVNQSVERILQLKEKYNLSDAPIPEINVDKINQSSKEILRALQETEQGVADDN</sequence>
<dbReference type="InterPro" id="IPR017853">
    <property type="entry name" value="GH"/>
</dbReference>
<protein>
    <submittedName>
        <fullName evidence="6">Beta-N-acetylhexosaminidase</fullName>
        <ecNumber evidence="6">3.2.1.52</ecNumber>
    </submittedName>
</protein>
<dbReference type="InterPro" id="IPR036962">
    <property type="entry name" value="Glyco_hydro_3_N_sf"/>
</dbReference>
<dbReference type="InterPro" id="IPR001764">
    <property type="entry name" value="Glyco_hydro_3_N"/>
</dbReference>
<dbReference type="PANTHER" id="PTHR30480:SF16">
    <property type="entry name" value="GLYCOSIDE HYDROLASE FAMILY 3 DOMAIN PROTEIN"/>
    <property type="match status" value="1"/>
</dbReference>
<dbReference type="PROSITE" id="PS00775">
    <property type="entry name" value="GLYCOSYL_HYDROL_F3"/>
    <property type="match status" value="1"/>
</dbReference>
<keyword evidence="2 6" id="KW-0378">Hydrolase</keyword>
<dbReference type="Gene3D" id="3.20.20.300">
    <property type="entry name" value="Glycoside hydrolase, family 3, N-terminal domain"/>
    <property type="match status" value="1"/>
</dbReference>
<reference evidence="7" key="1">
    <citation type="journal article" date="2019" name="Int. J. Syst. Evol. Microbiol.">
        <title>The Global Catalogue of Microorganisms (GCM) 10K type strain sequencing project: providing services to taxonomists for standard genome sequencing and annotation.</title>
        <authorList>
            <consortium name="The Broad Institute Genomics Platform"/>
            <consortium name="The Broad Institute Genome Sequencing Center for Infectious Disease"/>
            <person name="Wu L."/>
            <person name="Ma J."/>
        </authorList>
    </citation>
    <scope>NUCLEOTIDE SEQUENCE [LARGE SCALE GENOMIC DNA]</scope>
    <source>
        <strain evidence="7">TISTR 1858</strain>
    </source>
</reference>
<feature type="region of interest" description="Disordered" evidence="4">
    <location>
        <begin position="31"/>
        <end position="80"/>
    </location>
</feature>
<evidence type="ECO:0000313" key="7">
    <source>
        <dbReference type="Proteomes" id="UP001597451"/>
    </source>
</evidence>
<dbReference type="RefSeq" id="WP_379562336.1">
    <property type="nucleotide sequence ID" value="NZ_JBHUMX010000036.1"/>
</dbReference>
<dbReference type="EC" id="3.2.1.52" evidence="6"/>
<accession>A0ABW5Q1X3</accession>
<organism evidence="6 7">
    <name type="scientific">Oceanobacillus kapialis</name>
    <dbReference type="NCBI Taxonomy" id="481353"/>
    <lineage>
        <taxon>Bacteria</taxon>
        <taxon>Bacillati</taxon>
        <taxon>Bacillota</taxon>
        <taxon>Bacilli</taxon>
        <taxon>Bacillales</taxon>
        <taxon>Bacillaceae</taxon>
        <taxon>Oceanobacillus</taxon>
    </lineage>
</organism>
<dbReference type="PANTHER" id="PTHR30480">
    <property type="entry name" value="BETA-HEXOSAMINIDASE-RELATED"/>
    <property type="match status" value="1"/>
</dbReference>
<name>A0ABW5Q1X3_9BACI</name>
<feature type="compositionally biased region" description="Polar residues" evidence="4">
    <location>
        <begin position="69"/>
        <end position="79"/>
    </location>
</feature>
<keyword evidence="7" id="KW-1185">Reference proteome</keyword>
<dbReference type="SUPFAM" id="SSF51445">
    <property type="entry name" value="(Trans)glycosidases"/>
    <property type="match status" value="1"/>
</dbReference>
<dbReference type="PROSITE" id="PS51257">
    <property type="entry name" value="PROKAR_LIPOPROTEIN"/>
    <property type="match status" value="1"/>
</dbReference>
<dbReference type="NCBIfam" id="NF003740">
    <property type="entry name" value="PRK05337.1"/>
    <property type="match status" value="1"/>
</dbReference>
<dbReference type="Pfam" id="PF00933">
    <property type="entry name" value="Glyco_hydro_3"/>
    <property type="match status" value="1"/>
</dbReference>
<gene>
    <name evidence="6" type="primary">nagZ</name>
    <name evidence="6" type="ORF">ACFSUN_12210</name>
</gene>
<evidence type="ECO:0000256" key="4">
    <source>
        <dbReference type="SAM" id="MobiDB-lite"/>
    </source>
</evidence>
<dbReference type="InterPro" id="IPR019800">
    <property type="entry name" value="Glyco_hydro_3_AS"/>
</dbReference>
<comment type="caution">
    <text evidence="6">The sequence shown here is derived from an EMBL/GenBank/DDBJ whole genome shotgun (WGS) entry which is preliminary data.</text>
</comment>
<keyword evidence="3 6" id="KW-0326">Glycosidase</keyword>
<evidence type="ECO:0000256" key="2">
    <source>
        <dbReference type="ARBA" id="ARBA00022801"/>
    </source>
</evidence>